<reference evidence="1 2" key="1">
    <citation type="submission" date="2014-12" db="EMBL/GenBank/DDBJ databases">
        <title>Draft genome sequences of 29 type strains of Enterococci.</title>
        <authorList>
            <person name="Zhong Z."/>
            <person name="Sun Z."/>
            <person name="Liu W."/>
            <person name="Zhang W."/>
            <person name="Zhang H."/>
        </authorList>
    </citation>
    <scope>NUCLEOTIDE SEQUENCE [LARGE SCALE GENOMIC DNA]</scope>
    <source>
        <strain evidence="1 2">DSM 22801</strain>
    </source>
</reference>
<gene>
    <name evidence="1" type="ORF">RV15_GL001265</name>
</gene>
<proteinExistence type="predicted"/>
<accession>A0AA91GL89</accession>
<evidence type="ECO:0000313" key="1">
    <source>
        <dbReference type="EMBL" id="OJG93233.1"/>
    </source>
</evidence>
<comment type="caution">
    <text evidence="1">The sequence shown here is derived from an EMBL/GenBank/DDBJ whole genome shotgun (WGS) entry which is preliminary data.</text>
</comment>
<dbReference type="Proteomes" id="UP000183039">
    <property type="component" value="Unassembled WGS sequence"/>
</dbReference>
<organism evidence="1 2">
    <name type="scientific">Enterococcus silesiacus</name>
    <dbReference type="NCBI Taxonomy" id="332949"/>
    <lineage>
        <taxon>Bacteria</taxon>
        <taxon>Bacillati</taxon>
        <taxon>Bacillota</taxon>
        <taxon>Bacilli</taxon>
        <taxon>Lactobacillales</taxon>
        <taxon>Enterococcaceae</taxon>
        <taxon>Enterococcus</taxon>
    </lineage>
</organism>
<sequence length="97" mass="11301">MKEFKEVEATLTQEGLAVITPCFFEQNENIEMTEENAQLFGMIHYKKIEIADEVFVIDVDGYIGESTRKEIEYARKNNKSIRYYSIESARLKNLPIS</sequence>
<dbReference type="AlphaFoldDB" id="A0AA91GL89"/>
<dbReference type="EMBL" id="JXLC01000002">
    <property type="protein sequence ID" value="OJG93233.1"/>
    <property type="molecule type" value="Genomic_DNA"/>
</dbReference>
<evidence type="ECO:0000313" key="2">
    <source>
        <dbReference type="Proteomes" id="UP000183039"/>
    </source>
</evidence>
<name>A0AA91GL89_9ENTE</name>
<protein>
    <submittedName>
        <fullName evidence="1">Uncharacterized protein</fullName>
    </submittedName>
</protein>